<accession>A0A9D1QK93</accession>
<feature type="transmembrane region" description="Helical" evidence="1">
    <location>
        <begin position="20"/>
        <end position="44"/>
    </location>
</feature>
<reference evidence="2" key="2">
    <citation type="submission" date="2021-04" db="EMBL/GenBank/DDBJ databases">
        <authorList>
            <person name="Gilroy R."/>
        </authorList>
    </citation>
    <scope>NUCLEOTIDE SEQUENCE</scope>
    <source>
        <strain evidence="2">ChiHjej13B12-752</strain>
    </source>
</reference>
<reference evidence="2" key="1">
    <citation type="journal article" date="2021" name="PeerJ">
        <title>Extensive microbial diversity within the chicken gut microbiome revealed by metagenomics and culture.</title>
        <authorList>
            <person name="Gilroy R."/>
            <person name="Ravi A."/>
            <person name="Getino M."/>
            <person name="Pursley I."/>
            <person name="Horton D.L."/>
            <person name="Alikhan N.F."/>
            <person name="Baker D."/>
            <person name="Gharbi K."/>
            <person name="Hall N."/>
            <person name="Watson M."/>
            <person name="Adriaenssens E.M."/>
            <person name="Foster-Nyarko E."/>
            <person name="Jarju S."/>
            <person name="Secka A."/>
            <person name="Antonio M."/>
            <person name="Oren A."/>
            <person name="Chaudhuri R.R."/>
            <person name="La Ragione R."/>
            <person name="Hildebrand F."/>
            <person name="Pallen M.J."/>
        </authorList>
    </citation>
    <scope>NUCLEOTIDE SEQUENCE</scope>
    <source>
        <strain evidence="2">ChiHjej13B12-752</strain>
    </source>
</reference>
<evidence type="ECO:0000256" key="1">
    <source>
        <dbReference type="SAM" id="Phobius"/>
    </source>
</evidence>
<dbReference type="EMBL" id="DXHR01000035">
    <property type="protein sequence ID" value="HIW13586.1"/>
    <property type="molecule type" value="Genomic_DNA"/>
</dbReference>
<keyword evidence="1" id="KW-1133">Transmembrane helix</keyword>
<keyword evidence="1" id="KW-0472">Membrane</keyword>
<feature type="transmembrane region" description="Helical" evidence="1">
    <location>
        <begin position="114"/>
        <end position="134"/>
    </location>
</feature>
<feature type="transmembrane region" description="Helical" evidence="1">
    <location>
        <begin position="56"/>
        <end position="74"/>
    </location>
</feature>
<sequence>MNEASLLLDRMDIMLESLTIGSFEIPSMYVALAAAFLISYMMIWNSEEKKYLFSHWLNAVIILFLIYKFSYIIFNWGEFIEEPVNAFYYNGGQPGLLTGITVMFIYMTYRSNSLFYAESYSIFSVAFITLYGVFELRLITQPPYIIMAVASLAALLAIYFTWRRFRIILMVFITLFIAQMVVRFFIFNGESILALTLMQWWILGSIIYVLLATEKGMRDENGPQLP</sequence>
<feature type="transmembrane region" description="Helical" evidence="1">
    <location>
        <begin position="192"/>
        <end position="211"/>
    </location>
</feature>
<evidence type="ECO:0000313" key="2">
    <source>
        <dbReference type="EMBL" id="HIW13586.1"/>
    </source>
</evidence>
<keyword evidence="1" id="KW-0812">Transmembrane</keyword>
<feature type="transmembrane region" description="Helical" evidence="1">
    <location>
        <begin position="86"/>
        <end position="107"/>
    </location>
</feature>
<comment type="caution">
    <text evidence="2">The sequence shown here is derived from an EMBL/GenBank/DDBJ whole genome shotgun (WGS) entry which is preliminary data.</text>
</comment>
<feature type="transmembrane region" description="Helical" evidence="1">
    <location>
        <begin position="140"/>
        <end position="160"/>
    </location>
</feature>
<organism evidence="2 3">
    <name type="scientific">Candidatus Salinicoccus stercoripullorum</name>
    <dbReference type="NCBI Taxonomy" id="2838756"/>
    <lineage>
        <taxon>Bacteria</taxon>
        <taxon>Bacillati</taxon>
        <taxon>Bacillota</taxon>
        <taxon>Bacilli</taxon>
        <taxon>Bacillales</taxon>
        <taxon>Staphylococcaceae</taxon>
        <taxon>Salinicoccus</taxon>
    </lineage>
</organism>
<gene>
    <name evidence="2" type="ORF">H9891_10595</name>
</gene>
<dbReference type="AlphaFoldDB" id="A0A9D1QK93"/>
<evidence type="ECO:0000313" key="3">
    <source>
        <dbReference type="Proteomes" id="UP000823989"/>
    </source>
</evidence>
<protein>
    <submittedName>
        <fullName evidence="2">Uncharacterized protein</fullName>
    </submittedName>
</protein>
<proteinExistence type="predicted"/>
<dbReference type="Proteomes" id="UP000823989">
    <property type="component" value="Unassembled WGS sequence"/>
</dbReference>
<name>A0A9D1QK93_9STAP</name>
<feature type="transmembrane region" description="Helical" evidence="1">
    <location>
        <begin position="167"/>
        <end position="186"/>
    </location>
</feature>